<reference evidence="1" key="1">
    <citation type="journal article" date="2023" name="Science">
        <title>Genome structures resolve the early diversification of teleost fishes.</title>
        <authorList>
            <person name="Parey E."/>
            <person name="Louis A."/>
            <person name="Montfort J."/>
            <person name="Bouchez O."/>
            <person name="Roques C."/>
            <person name="Iampietro C."/>
            <person name="Lluch J."/>
            <person name="Castinel A."/>
            <person name="Donnadieu C."/>
            <person name="Desvignes T."/>
            <person name="Floi Bucao C."/>
            <person name="Jouanno E."/>
            <person name="Wen M."/>
            <person name="Mejri S."/>
            <person name="Dirks R."/>
            <person name="Jansen H."/>
            <person name="Henkel C."/>
            <person name="Chen W.J."/>
            <person name="Zahm M."/>
            <person name="Cabau C."/>
            <person name="Klopp C."/>
            <person name="Thompson A.W."/>
            <person name="Robinson-Rechavi M."/>
            <person name="Braasch I."/>
            <person name="Lecointre G."/>
            <person name="Bobe J."/>
            <person name="Postlethwait J.H."/>
            <person name="Berthelot C."/>
            <person name="Roest Crollius H."/>
            <person name="Guiguen Y."/>
        </authorList>
    </citation>
    <scope>NUCLEOTIDE SEQUENCE</scope>
    <source>
        <strain evidence="1">Concon-B</strain>
    </source>
</reference>
<protein>
    <submittedName>
        <fullName evidence="1">Uncharacterized protein</fullName>
    </submittedName>
</protein>
<evidence type="ECO:0000313" key="2">
    <source>
        <dbReference type="Proteomes" id="UP001152803"/>
    </source>
</evidence>
<keyword evidence="2" id="KW-1185">Reference proteome</keyword>
<accession>A0A9Q1I8Z8</accession>
<sequence>MLKDLRPSTAFISIPAREGSIEIQAVWTDGHLITDNTGTQHICPDIKSCIPALLPFLHYSYHARRELRTLVL</sequence>
<dbReference type="AlphaFoldDB" id="A0A9Q1I8Z8"/>
<dbReference type="Proteomes" id="UP001152803">
    <property type="component" value="Unassembled WGS sequence"/>
</dbReference>
<comment type="caution">
    <text evidence="1">The sequence shown here is derived from an EMBL/GenBank/DDBJ whole genome shotgun (WGS) entry which is preliminary data.</text>
</comment>
<name>A0A9Q1I8Z8_CONCO</name>
<proteinExistence type="predicted"/>
<gene>
    <name evidence="1" type="ORF">COCON_G00010200</name>
</gene>
<organism evidence="1 2">
    <name type="scientific">Conger conger</name>
    <name type="common">Conger eel</name>
    <name type="synonym">Muraena conger</name>
    <dbReference type="NCBI Taxonomy" id="82655"/>
    <lineage>
        <taxon>Eukaryota</taxon>
        <taxon>Metazoa</taxon>
        <taxon>Chordata</taxon>
        <taxon>Craniata</taxon>
        <taxon>Vertebrata</taxon>
        <taxon>Euteleostomi</taxon>
        <taxon>Actinopterygii</taxon>
        <taxon>Neopterygii</taxon>
        <taxon>Teleostei</taxon>
        <taxon>Anguilliformes</taxon>
        <taxon>Congridae</taxon>
        <taxon>Conger</taxon>
    </lineage>
</organism>
<dbReference type="EMBL" id="JAFJMO010000001">
    <property type="protein sequence ID" value="KAJ8288361.1"/>
    <property type="molecule type" value="Genomic_DNA"/>
</dbReference>
<dbReference type="OrthoDB" id="10285450at2759"/>
<evidence type="ECO:0000313" key="1">
    <source>
        <dbReference type="EMBL" id="KAJ8288361.1"/>
    </source>
</evidence>